<proteinExistence type="predicted"/>
<evidence type="ECO:0000313" key="2">
    <source>
        <dbReference type="EMBL" id="KHS43395.1"/>
    </source>
</evidence>
<dbReference type="PATRIC" id="fig|48936.3.peg.3735"/>
<keyword evidence="3" id="KW-1185">Reference proteome</keyword>
<organism evidence="2 3">
    <name type="scientific">Novosphingobium subterraneum</name>
    <dbReference type="NCBI Taxonomy" id="48936"/>
    <lineage>
        <taxon>Bacteria</taxon>
        <taxon>Pseudomonadati</taxon>
        <taxon>Pseudomonadota</taxon>
        <taxon>Alphaproteobacteria</taxon>
        <taxon>Sphingomonadales</taxon>
        <taxon>Sphingomonadaceae</taxon>
        <taxon>Novosphingobium</taxon>
    </lineage>
</organism>
<dbReference type="STRING" id="48936.NJ75_03704"/>
<protein>
    <submittedName>
        <fullName evidence="2">Uncharacterized protein</fullName>
    </submittedName>
</protein>
<gene>
    <name evidence="2" type="ORF">NJ75_03704</name>
</gene>
<dbReference type="AlphaFoldDB" id="A0A0B8ZK01"/>
<dbReference type="RefSeq" id="WP_039337100.1">
    <property type="nucleotide sequence ID" value="NZ_JRVC01000022.1"/>
</dbReference>
<dbReference type="NCBIfam" id="NF041373">
    <property type="entry name" value="HGG_STG"/>
    <property type="match status" value="1"/>
</dbReference>
<dbReference type="InterPro" id="IPR047675">
    <property type="entry name" value="Putative_zinc-bd"/>
</dbReference>
<dbReference type="Proteomes" id="UP000031338">
    <property type="component" value="Unassembled WGS sequence"/>
</dbReference>
<feature type="region of interest" description="Disordered" evidence="1">
    <location>
        <begin position="1"/>
        <end position="23"/>
    </location>
</feature>
<name>A0A0B8ZK01_9SPHN</name>
<comment type="caution">
    <text evidence="2">The sequence shown here is derived from an EMBL/GenBank/DDBJ whole genome shotgun (WGS) entry which is preliminary data.</text>
</comment>
<reference evidence="2 3" key="1">
    <citation type="submission" date="2014-10" db="EMBL/GenBank/DDBJ databases">
        <title>Draft genome sequence of Novosphingobium subterraneum DSM 12447.</title>
        <authorList>
            <person name="Gan H.M."/>
            <person name="Gan H.Y."/>
            <person name="Savka M.A."/>
        </authorList>
    </citation>
    <scope>NUCLEOTIDE SEQUENCE [LARGE SCALE GENOMIC DNA]</scope>
    <source>
        <strain evidence="2 3">DSM 12447</strain>
    </source>
</reference>
<dbReference type="EMBL" id="JRVC01000022">
    <property type="protein sequence ID" value="KHS43395.1"/>
    <property type="molecule type" value="Genomic_DNA"/>
</dbReference>
<accession>A0A0B8ZK01</accession>
<evidence type="ECO:0000256" key="1">
    <source>
        <dbReference type="SAM" id="MobiDB-lite"/>
    </source>
</evidence>
<sequence>MNGKKTCGAKNRKGLPCGRAPMKNGRCNLHGGKSPGAKRGNQNALKHGMYTAEMKEMRRLVRQASRNATDVRKFLKAID</sequence>
<evidence type="ECO:0000313" key="3">
    <source>
        <dbReference type="Proteomes" id="UP000031338"/>
    </source>
</evidence>